<dbReference type="KEGG" id="mco:MCJ_003580"/>
<reference evidence="2" key="1">
    <citation type="journal article" date="2009" name="BMC Bioinformatics">
        <title>The Mycoplasma conjunctivae genome sequencing, annotation and analysis.</title>
        <authorList>
            <person name="Calderon-Copete S.P."/>
            <person name="Wigger G."/>
            <person name="Wunderlin C."/>
            <person name="Schmidheini T."/>
            <person name="Frey J."/>
            <person name="Quail M.A."/>
            <person name="Falquet L."/>
        </authorList>
    </citation>
    <scope>NUCLEOTIDE SEQUENCE [LARGE SCALE GENOMIC DNA]</scope>
    <source>
        <strain evidence="2">ATCC 25834 / NCTC 10147 / HRC/581</strain>
    </source>
</reference>
<dbReference type="HOGENOM" id="CLU_1114851_0_0_14"/>
<dbReference type="EMBL" id="FM864216">
    <property type="protein sequence ID" value="CAT05047.1"/>
    <property type="molecule type" value="Genomic_DNA"/>
</dbReference>
<evidence type="ECO:0000313" key="2">
    <source>
        <dbReference type="Proteomes" id="UP000001491"/>
    </source>
</evidence>
<gene>
    <name evidence="1" type="ordered locus">MCJ_003580</name>
</gene>
<name>C5J6F5_MESCH</name>
<dbReference type="Proteomes" id="UP000001491">
    <property type="component" value="Chromosome"/>
</dbReference>
<dbReference type="AlphaFoldDB" id="C5J6F5"/>
<proteinExistence type="predicted"/>
<keyword evidence="2" id="KW-1185">Reference proteome</keyword>
<sequence length="249" mass="30280">MVTSNTNYNINIKNWWRQIGVIKTKSKSLVLILVSLYWIRKRKKSINCSEISNWIQNNFKYSISITTVNKNLHLLSKENIIFLDKQKGILTVQSMPKFPFKVIKNWEKIIKTMLENQILVSYNRISILEEMIEQSESELAFKSKYTKTYWLNKYSLKEYSSFSVWLWKTWQRYRSLHKSTVSRFFKQIKGFVISIRSFSSVYLKQTIEISFQKIYAKRQLYFDKFLKKYKWKIKSLYFNYKVIKHLERL</sequence>
<accession>C5J6F5</accession>
<evidence type="ECO:0000313" key="1">
    <source>
        <dbReference type="EMBL" id="CAT05047.1"/>
    </source>
</evidence>
<organism evidence="1 2">
    <name type="scientific">Mesomycoplasma conjunctivae (strain ATCC 25834 / NCTC 10147 / HRC/581)</name>
    <name type="common">Mycoplasma conjunctivae</name>
    <dbReference type="NCBI Taxonomy" id="572263"/>
    <lineage>
        <taxon>Bacteria</taxon>
        <taxon>Bacillati</taxon>
        <taxon>Mycoplasmatota</taxon>
        <taxon>Mycoplasmoidales</taxon>
        <taxon>Metamycoplasmataceae</taxon>
        <taxon>Mesomycoplasma</taxon>
    </lineage>
</organism>
<protein>
    <submittedName>
        <fullName evidence="1">Uncharacterized protein</fullName>
    </submittedName>
</protein>